<organism evidence="2 3">
    <name type="scientific">Sclerotinia trifoliorum</name>
    <dbReference type="NCBI Taxonomy" id="28548"/>
    <lineage>
        <taxon>Eukaryota</taxon>
        <taxon>Fungi</taxon>
        <taxon>Dikarya</taxon>
        <taxon>Ascomycota</taxon>
        <taxon>Pezizomycotina</taxon>
        <taxon>Leotiomycetes</taxon>
        <taxon>Helotiales</taxon>
        <taxon>Sclerotiniaceae</taxon>
        <taxon>Sclerotinia</taxon>
    </lineage>
</organism>
<reference evidence="2" key="1">
    <citation type="submission" date="2020-10" db="EMBL/GenBank/DDBJ databases">
        <authorList>
            <person name="Kusch S."/>
        </authorList>
    </citation>
    <scope>NUCLEOTIDE SEQUENCE</scope>
    <source>
        <strain evidence="2">SwB9</strain>
    </source>
</reference>
<dbReference type="Pfam" id="PF10067">
    <property type="entry name" value="DUF2306"/>
    <property type="match status" value="1"/>
</dbReference>
<dbReference type="AlphaFoldDB" id="A0A8H2VY79"/>
<proteinExistence type="predicted"/>
<evidence type="ECO:0000313" key="2">
    <source>
        <dbReference type="EMBL" id="CAD6447119.1"/>
    </source>
</evidence>
<feature type="transmembrane region" description="Helical" evidence="1">
    <location>
        <begin position="157"/>
        <end position="182"/>
    </location>
</feature>
<evidence type="ECO:0000313" key="3">
    <source>
        <dbReference type="Proteomes" id="UP000624404"/>
    </source>
</evidence>
<name>A0A8H2VY79_9HELO</name>
<dbReference type="OrthoDB" id="193478at2759"/>
<feature type="transmembrane region" description="Helical" evidence="1">
    <location>
        <begin position="125"/>
        <end position="145"/>
    </location>
</feature>
<accession>A0A8H2VY79</accession>
<dbReference type="Proteomes" id="UP000624404">
    <property type="component" value="Unassembled WGS sequence"/>
</dbReference>
<keyword evidence="1" id="KW-0812">Transmembrane</keyword>
<feature type="transmembrane region" description="Helical" evidence="1">
    <location>
        <begin position="15"/>
        <end position="35"/>
    </location>
</feature>
<feature type="transmembrane region" description="Helical" evidence="1">
    <location>
        <begin position="95"/>
        <end position="113"/>
    </location>
</feature>
<evidence type="ECO:0000256" key="1">
    <source>
        <dbReference type="SAM" id="Phobius"/>
    </source>
</evidence>
<sequence length="292" mass="33099">MSLLKLSGFTYSRSLTYFFIFTLTFSIFSFIQQPFVFGGRIRMKSPEEIIVFGDGLLKLGMDIHLWSVLPAGTLLPLQFLPIVRRKYMNLHRYAGRALFVMLIIGNTCAFGIGHVSFGGTLETRIWIYTLGVLEFFALFKSWIAIRRKKIEEHRIWAIRTWGWAGSILTMRLLMVPFISIVLSPSTRTFYSLTTCSSLLKLYTAHSYPLANITQTYPVCENIVSGVGDYQDIHIPIQLGVFPPERLVASLNMVFGTAGWCALVLHLVGVEAWLQWSKGVDAERKGGKVKLKE</sequence>
<dbReference type="InterPro" id="IPR018750">
    <property type="entry name" value="DUF2306_membrane"/>
</dbReference>
<feature type="transmembrane region" description="Helical" evidence="1">
    <location>
        <begin position="252"/>
        <end position="273"/>
    </location>
</feature>
<keyword evidence="3" id="KW-1185">Reference proteome</keyword>
<keyword evidence="1" id="KW-0472">Membrane</keyword>
<protein>
    <submittedName>
        <fullName evidence="2">75a665eb-c803-43c9-9ee0-f21f5401500f</fullName>
    </submittedName>
</protein>
<keyword evidence="1" id="KW-1133">Transmembrane helix</keyword>
<gene>
    <name evidence="2" type="ORF">SCLTRI_LOCUS6911</name>
</gene>
<comment type="caution">
    <text evidence="2">The sequence shown here is derived from an EMBL/GenBank/DDBJ whole genome shotgun (WGS) entry which is preliminary data.</text>
</comment>
<dbReference type="EMBL" id="CAJHIA010000024">
    <property type="protein sequence ID" value="CAD6447119.1"/>
    <property type="molecule type" value="Genomic_DNA"/>
</dbReference>